<accession>A0A1V2V3K3</accession>
<dbReference type="AlphaFoldDB" id="A0A1V2V3K3"/>
<reference evidence="1 2" key="1">
    <citation type="submission" date="2015-07" db="EMBL/GenBank/DDBJ databases">
        <title>Acinetobacter yuneri, a novel member of Acinetobacter calcoaceticus-Acinetobacter baumannii complex isolated from clinical specimen.</title>
        <authorList>
            <person name="Yu Y."/>
        </authorList>
    </citation>
    <scope>NUCLEOTIDE SEQUENCE [LARGE SCALE GENOMIC DNA]</scope>
    <source>
        <strain evidence="1 2">A362</strain>
    </source>
</reference>
<comment type="caution">
    <text evidence="1">The sequence shown here is derived from an EMBL/GenBank/DDBJ whole genome shotgun (WGS) entry which is preliminary data.</text>
</comment>
<dbReference type="RefSeq" id="WP_004701645.1">
    <property type="nucleotide sequence ID" value="NZ_LFZR01000031.1"/>
</dbReference>
<proteinExistence type="predicted"/>
<sequence length="155" mass="18367">MPQYLMIAEKVYKRFKDQDLFSNIPTEQLNNLIAVIRKEIKDTKFKLKYNFIDFEECLTKPLDQCAVKIDISLMPSYKNKDEYILWLAGFIERITTGGETRLPSISKLIPPDFKFNSEFDHYKNSSETAQKNDDGELIIKYFKSEDFKKMVKERK</sequence>
<evidence type="ECO:0000313" key="1">
    <source>
        <dbReference type="EMBL" id="ONN56821.1"/>
    </source>
</evidence>
<dbReference type="EMBL" id="LFZS01000001">
    <property type="protein sequence ID" value="ONN56821.1"/>
    <property type="molecule type" value="Genomic_DNA"/>
</dbReference>
<keyword evidence="2" id="KW-1185">Reference proteome</keyword>
<name>A0A1V2V3K3_9GAMM</name>
<organism evidence="1 2">
    <name type="scientific">Acinetobacter genomosp. 33YU</name>
    <dbReference type="NCBI Taxonomy" id="1675530"/>
    <lineage>
        <taxon>Bacteria</taxon>
        <taxon>Pseudomonadati</taxon>
        <taxon>Pseudomonadota</taxon>
        <taxon>Gammaproteobacteria</taxon>
        <taxon>Moraxellales</taxon>
        <taxon>Moraxellaceae</taxon>
        <taxon>Acinetobacter</taxon>
    </lineage>
</organism>
<protein>
    <submittedName>
        <fullName evidence="1">Uncharacterized protein</fullName>
    </submittedName>
</protein>
<dbReference type="Proteomes" id="UP000189376">
    <property type="component" value="Unassembled WGS sequence"/>
</dbReference>
<gene>
    <name evidence="1" type="ORF">AC058_03890</name>
</gene>
<evidence type="ECO:0000313" key="2">
    <source>
        <dbReference type="Proteomes" id="UP000189376"/>
    </source>
</evidence>